<keyword evidence="7" id="KW-1185">Reference proteome</keyword>
<gene>
    <name evidence="6" type="primary">bdf1</name>
    <name evidence="6" type="ORF">CGGC5_v005457</name>
</gene>
<dbReference type="Gene3D" id="1.20.920.10">
    <property type="entry name" value="Bromodomain-like"/>
    <property type="match status" value="1"/>
</dbReference>
<evidence type="ECO:0000259" key="5">
    <source>
        <dbReference type="PROSITE" id="PS50097"/>
    </source>
</evidence>
<evidence type="ECO:0000256" key="1">
    <source>
        <dbReference type="ARBA" id="ARBA00023117"/>
    </source>
</evidence>
<evidence type="ECO:0000313" key="7">
    <source>
        <dbReference type="Proteomes" id="UP000011096"/>
    </source>
</evidence>
<dbReference type="PRINTS" id="PR00503">
    <property type="entry name" value="BROMODOMAIN"/>
</dbReference>
<dbReference type="GeneID" id="43619035"/>
<feature type="region of interest" description="Disordered" evidence="3">
    <location>
        <begin position="295"/>
        <end position="375"/>
    </location>
</feature>
<dbReference type="PROSITE" id="PS50014">
    <property type="entry name" value="BROMODOMAIN_2"/>
    <property type="match status" value="1"/>
</dbReference>
<evidence type="ECO:0000256" key="3">
    <source>
        <dbReference type="SAM" id="MobiDB-lite"/>
    </source>
</evidence>
<dbReference type="InParanoid" id="A0A7J6J961"/>
<dbReference type="Pfam" id="PF00439">
    <property type="entry name" value="Bromodomain"/>
    <property type="match status" value="1"/>
</dbReference>
<dbReference type="SMART" id="SM00297">
    <property type="entry name" value="BROMO"/>
    <property type="match status" value="1"/>
</dbReference>
<dbReference type="InterPro" id="IPR011333">
    <property type="entry name" value="SKP1/BTB/POZ_sf"/>
</dbReference>
<reference evidence="6 7" key="2">
    <citation type="submission" date="2020-04" db="EMBL/GenBank/DDBJ databases">
        <title>Genome sequencing and assembly of multiple isolates from the Colletotrichum gloeosporioides species complex.</title>
        <authorList>
            <person name="Gan P."/>
            <person name="Shirasu K."/>
        </authorList>
    </citation>
    <scope>NUCLEOTIDE SEQUENCE [LARGE SCALE GENOMIC DNA]</scope>
    <source>
        <strain evidence="6 7">Nara gc5</strain>
    </source>
</reference>
<feature type="compositionally biased region" description="Low complexity" evidence="3">
    <location>
        <begin position="361"/>
        <end position="375"/>
    </location>
</feature>
<reference evidence="6 7" key="1">
    <citation type="submission" date="2012-08" db="EMBL/GenBank/DDBJ databases">
        <authorList>
            <person name="Gan P.H.P."/>
            <person name="Ikeda K."/>
            <person name="Irieda H."/>
            <person name="Narusaka M."/>
            <person name="O'Connell R.J."/>
            <person name="Narusaka Y."/>
            <person name="Takano Y."/>
            <person name="Kubo Y."/>
            <person name="Shirasu K."/>
        </authorList>
    </citation>
    <scope>NUCLEOTIDE SEQUENCE [LARGE SCALE GENOMIC DNA]</scope>
    <source>
        <strain evidence="6 7">Nara gc5</strain>
    </source>
</reference>
<accession>A0A7J6J961</accession>
<dbReference type="AlphaFoldDB" id="A0A7J6J961"/>
<dbReference type="OrthoDB" id="21449at2759"/>
<evidence type="ECO:0000256" key="2">
    <source>
        <dbReference type="PROSITE-ProRule" id="PRU00035"/>
    </source>
</evidence>
<dbReference type="GO" id="GO:0006355">
    <property type="term" value="P:regulation of DNA-templated transcription"/>
    <property type="evidence" value="ECO:0007669"/>
    <property type="project" value="TreeGrafter"/>
</dbReference>
<dbReference type="PROSITE" id="PS50097">
    <property type="entry name" value="BTB"/>
    <property type="match status" value="1"/>
</dbReference>
<feature type="domain" description="BTB" evidence="5">
    <location>
        <begin position="122"/>
        <end position="192"/>
    </location>
</feature>
<name>A0A7J6J961_COLFN</name>
<feature type="domain" description="Bromo" evidence="4">
    <location>
        <begin position="422"/>
        <end position="487"/>
    </location>
</feature>
<dbReference type="SUPFAM" id="SSF47370">
    <property type="entry name" value="Bromodomain"/>
    <property type="match status" value="1"/>
</dbReference>
<dbReference type="GO" id="GO:0005634">
    <property type="term" value="C:nucleus"/>
    <property type="evidence" value="ECO:0007669"/>
    <property type="project" value="TreeGrafter"/>
</dbReference>
<keyword evidence="1 2" id="KW-0103">Bromodomain</keyword>
<dbReference type="InterPro" id="IPR036427">
    <property type="entry name" value="Bromodomain-like_sf"/>
</dbReference>
<dbReference type="InterPro" id="IPR000210">
    <property type="entry name" value="BTB/POZ_dom"/>
</dbReference>
<dbReference type="InterPro" id="IPR050935">
    <property type="entry name" value="Bromo_chromatin_reader"/>
</dbReference>
<organism evidence="6 7">
    <name type="scientific">Colletotrichum fructicola (strain Nara gc5)</name>
    <name type="common">Anthracnose fungus</name>
    <name type="synonym">Colletotrichum gloeosporioides (strain Nara gc5)</name>
    <dbReference type="NCBI Taxonomy" id="1213859"/>
    <lineage>
        <taxon>Eukaryota</taxon>
        <taxon>Fungi</taxon>
        <taxon>Dikarya</taxon>
        <taxon>Ascomycota</taxon>
        <taxon>Pezizomycotina</taxon>
        <taxon>Sordariomycetes</taxon>
        <taxon>Hypocreomycetidae</taxon>
        <taxon>Glomerellales</taxon>
        <taxon>Glomerellaceae</taxon>
        <taxon>Colletotrichum</taxon>
        <taxon>Colletotrichum gloeosporioides species complex</taxon>
    </lineage>
</organism>
<protein>
    <submittedName>
        <fullName evidence="6">SWR1 complex bromodomain subunit bdf1</fullName>
    </submittedName>
</protein>
<dbReference type="GO" id="GO:0000785">
    <property type="term" value="C:chromatin"/>
    <property type="evidence" value="ECO:0007669"/>
    <property type="project" value="TreeGrafter"/>
</dbReference>
<evidence type="ECO:0000259" key="4">
    <source>
        <dbReference type="PROSITE" id="PS50014"/>
    </source>
</evidence>
<dbReference type="SUPFAM" id="SSF54695">
    <property type="entry name" value="POZ domain"/>
    <property type="match status" value="1"/>
</dbReference>
<dbReference type="GO" id="GO:0006338">
    <property type="term" value="P:chromatin remodeling"/>
    <property type="evidence" value="ECO:0007669"/>
    <property type="project" value="TreeGrafter"/>
</dbReference>
<feature type="compositionally biased region" description="Polar residues" evidence="3">
    <location>
        <begin position="342"/>
        <end position="353"/>
    </location>
</feature>
<proteinExistence type="predicted"/>
<feature type="compositionally biased region" description="Low complexity" evidence="3">
    <location>
        <begin position="295"/>
        <end position="310"/>
    </location>
</feature>
<dbReference type="Gene3D" id="3.30.710.10">
    <property type="entry name" value="Potassium Channel Kv1.1, Chain A"/>
    <property type="match status" value="1"/>
</dbReference>
<dbReference type="Proteomes" id="UP000011096">
    <property type="component" value="Unassembled WGS sequence"/>
</dbReference>
<dbReference type="PANTHER" id="PTHR22880">
    <property type="entry name" value="FALZ-RELATED BROMODOMAIN-CONTAINING PROTEINS"/>
    <property type="match status" value="1"/>
</dbReference>
<comment type="caution">
    <text evidence="6">The sequence shown here is derived from an EMBL/GenBank/DDBJ whole genome shotgun (WGS) entry which is preliminary data.</text>
</comment>
<sequence>MFGWLCWCKRGLDIENLKAVCGGACSSVAEAASPEWRNCGPEEASARSISRRHETPVVAYLAIAPSFPRLSRLLKHTFTMSEQTPVPATNGVSPAPAAEKSEPVKEAAKDESKFSWTQPHPTFVIILVGSDETPFGIQKDFLCARSTFYRNHFKQNVASDTIEHIVKLPETSQEVFGLTQQFLFTGHVSNDANSTPSYEALIGVWKLGYELGIDGLCDKTLEAMNDCRRITQHIPATPLLVQVWRDTPEGSAIRKLLLSWAAEYMRSSESRAEFAKSLPQEVLSELVVAMSSLDSLPAPSSAESPQSAEPAPRKSVHYLEEDSDEDDHLTKKNRRASAPLPLSQNSKTYNNSHRAPPPPVRKAAAAAAVASAPKSKPVIQKRRSFVSTPTGEISTDKKLDFCADLLDRMLSGPGFWTRLVGPFKEPVDPVEDNVPDYFEKVKKPMDLNTIKAKMSQQQYTTEDEFVSDVRQIFDNCYTYWKKGDAMWVACEKFQKTFEENSPCMYIIWSRRYFFRVPAAAQLLRNGGRMEGDL</sequence>
<dbReference type="EMBL" id="ANPB02000003">
    <property type="protein sequence ID" value="KAF4485994.1"/>
    <property type="molecule type" value="Genomic_DNA"/>
</dbReference>
<dbReference type="RefSeq" id="XP_066008947.1">
    <property type="nucleotide sequence ID" value="XM_066151455.1"/>
</dbReference>
<dbReference type="InterPro" id="IPR001487">
    <property type="entry name" value="Bromodomain"/>
</dbReference>
<evidence type="ECO:0000313" key="6">
    <source>
        <dbReference type="EMBL" id="KAF4485994.1"/>
    </source>
</evidence>
<dbReference type="PANTHER" id="PTHR22880:SF225">
    <property type="entry name" value="BROMODOMAIN-CONTAINING PROTEIN BET-1-RELATED"/>
    <property type="match status" value="1"/>
</dbReference>